<feature type="chain" id="PRO_5032953452" description="Pre-peptidase" evidence="1">
    <location>
        <begin position="26"/>
        <end position="167"/>
    </location>
</feature>
<evidence type="ECO:0000256" key="1">
    <source>
        <dbReference type="SAM" id="SignalP"/>
    </source>
</evidence>
<gene>
    <name evidence="2" type="ORF">FHW12_002279</name>
</gene>
<accession>A0A839EWB3</accession>
<dbReference type="EMBL" id="JACGXL010000003">
    <property type="protein sequence ID" value="MBA8888055.1"/>
    <property type="molecule type" value="Genomic_DNA"/>
</dbReference>
<comment type="caution">
    <text evidence="2">The sequence shown here is derived from an EMBL/GenBank/DDBJ whole genome shotgun (WGS) entry which is preliminary data.</text>
</comment>
<dbReference type="RefSeq" id="WP_182531127.1">
    <property type="nucleotide sequence ID" value="NZ_JACGXL010000003.1"/>
</dbReference>
<keyword evidence="3" id="KW-1185">Reference proteome</keyword>
<reference evidence="2 3" key="1">
    <citation type="submission" date="2020-07" db="EMBL/GenBank/DDBJ databases">
        <title>Genomic Encyclopedia of Type Strains, Phase IV (KMG-V): Genome sequencing to study the core and pangenomes of soil and plant-associated prokaryotes.</title>
        <authorList>
            <person name="Whitman W."/>
        </authorList>
    </citation>
    <scope>NUCLEOTIDE SEQUENCE [LARGE SCALE GENOMIC DNA]</scope>
    <source>
        <strain evidence="2 3">RH2WT43</strain>
    </source>
</reference>
<proteinExistence type="predicted"/>
<evidence type="ECO:0008006" key="4">
    <source>
        <dbReference type="Google" id="ProtNLM"/>
    </source>
</evidence>
<keyword evidence="1" id="KW-0732">Signal</keyword>
<organism evidence="2 3">
    <name type="scientific">Dokdonella fugitiva</name>
    <dbReference type="NCBI Taxonomy" id="328517"/>
    <lineage>
        <taxon>Bacteria</taxon>
        <taxon>Pseudomonadati</taxon>
        <taxon>Pseudomonadota</taxon>
        <taxon>Gammaproteobacteria</taxon>
        <taxon>Lysobacterales</taxon>
        <taxon>Rhodanobacteraceae</taxon>
        <taxon>Dokdonella</taxon>
    </lineage>
</organism>
<dbReference type="AlphaFoldDB" id="A0A839EWB3"/>
<evidence type="ECO:0000313" key="2">
    <source>
        <dbReference type="EMBL" id="MBA8888055.1"/>
    </source>
</evidence>
<name>A0A839EWB3_9GAMM</name>
<feature type="signal peptide" evidence="1">
    <location>
        <begin position="1"/>
        <end position="25"/>
    </location>
</feature>
<dbReference type="Proteomes" id="UP000550401">
    <property type="component" value="Unassembled WGS sequence"/>
</dbReference>
<sequence>MKRNLLSATIGAAALATLFSVSAGAQTCAAPASWTPDAAGNPPINDTTCGHEAGITGTCQTFTAPGAAYVAQINVTAAGTFTDVTFTGGAGYTIAAYLVPSASGCNANAACTTTGDGTTHMLHGDVPPGNYYLIITGADFDAPGACGTFTASSNGTLPVTLQSFTVG</sequence>
<evidence type="ECO:0000313" key="3">
    <source>
        <dbReference type="Proteomes" id="UP000550401"/>
    </source>
</evidence>
<protein>
    <recommendedName>
        <fullName evidence="4">Pre-peptidase</fullName>
    </recommendedName>
</protein>